<name>A0ABP1CI06_9APHY</name>
<dbReference type="PANTHER" id="PTHR11081">
    <property type="entry name" value="FLAP ENDONUCLEASE FAMILY MEMBER"/>
    <property type="match status" value="1"/>
</dbReference>
<feature type="region of interest" description="Disordered" evidence="3">
    <location>
        <begin position="841"/>
        <end position="878"/>
    </location>
</feature>
<feature type="compositionally biased region" description="Acidic residues" evidence="3">
    <location>
        <begin position="545"/>
        <end position="554"/>
    </location>
</feature>
<evidence type="ECO:0000256" key="2">
    <source>
        <dbReference type="ARBA" id="ARBA00022801"/>
    </source>
</evidence>
<feature type="compositionally biased region" description="Basic residues" evidence="3">
    <location>
        <begin position="733"/>
        <end position="742"/>
    </location>
</feature>
<evidence type="ECO:0008006" key="8">
    <source>
        <dbReference type="Google" id="ProtNLM"/>
    </source>
</evidence>
<dbReference type="SMART" id="SM00485">
    <property type="entry name" value="XPGN"/>
    <property type="match status" value="1"/>
</dbReference>
<evidence type="ECO:0000313" key="7">
    <source>
        <dbReference type="Proteomes" id="UP001497453"/>
    </source>
</evidence>
<dbReference type="InterPro" id="IPR006086">
    <property type="entry name" value="XPG-I_dom"/>
</dbReference>
<feature type="region of interest" description="Disordered" evidence="3">
    <location>
        <begin position="732"/>
        <end position="826"/>
    </location>
</feature>
<dbReference type="SUPFAM" id="SSF47807">
    <property type="entry name" value="5' to 3' exonuclease, C-terminal subdomain"/>
    <property type="match status" value="1"/>
</dbReference>
<evidence type="ECO:0000259" key="5">
    <source>
        <dbReference type="SMART" id="SM00485"/>
    </source>
</evidence>
<reference evidence="7" key="1">
    <citation type="submission" date="2024-04" db="EMBL/GenBank/DDBJ databases">
        <authorList>
            <person name="Shaw F."/>
            <person name="Minotto A."/>
        </authorList>
    </citation>
    <scope>NUCLEOTIDE SEQUENCE [LARGE SCALE GENOMIC DNA]</scope>
</reference>
<dbReference type="Proteomes" id="UP001497453">
    <property type="component" value="Chromosome 1"/>
</dbReference>
<dbReference type="Pfam" id="PF00867">
    <property type="entry name" value="XPG_I"/>
    <property type="match status" value="1"/>
</dbReference>
<dbReference type="Pfam" id="PF18380">
    <property type="entry name" value="GEN1_C"/>
    <property type="match status" value="1"/>
</dbReference>
<dbReference type="InterPro" id="IPR006084">
    <property type="entry name" value="XPG/Rad2"/>
</dbReference>
<evidence type="ECO:0000256" key="1">
    <source>
        <dbReference type="ARBA" id="ARBA00022722"/>
    </source>
</evidence>
<dbReference type="PRINTS" id="PR00853">
    <property type="entry name" value="XPGRADSUPER"/>
</dbReference>
<sequence>MGVQGLWDVIAKAGHSRSLTHMAVVDGFERNESGRRALRVGIDASLWYEHARFSKGGENPELRMLFFRIRSLLELPIIPLFVFDGRERPRVKRGSKLGKSGSHNLTAKLKELLGIYGIEWRMARGEAEAELAFLNRVGVIDAIMTDDVDALMFGAKTIIRNVSLTLSGNKSAPALDCEGKASKHHVKVYNAEDIRTNLNVALTKGGMFLFALLSGGDYGNGIRGCGPQIAHGLARCGFGDRLIQAYEDMGPRGIQAFLPQWRTEISNELHTNSSGLLPHRCPSIVLPDDFPDLKILVNYAYPICSETAGSRGGVLLDKGDLSIPRLAGFCEAHFDEWGHRSRIIERFRDLLWKASLMRVLRRAAMEADEKEKEKRIRAGRHDTIIRGVLNPAVDEAVGTPASLIKRCLDPVQEDLLASAFVNRGSQAGPSRSANIPDPHPLITKIVSVRENKATDKLLEYRIEIDPKQFVDLAHAGIKGKHPEPETTPELKKARPESLATMRVWVPASMMQQVHPALVQEYLAEKTNKGTRGNERRKRASRADEDGGEEDDEVEPAMPPAMPKPTRKRAPAQSAIPAVDAAENVLMEQPVASSSRDLQPAPSRRIIEIPWNSPSSLPMWNSGFFFTFPNPDNPDFLAWDEDEEDAALTPSGSSQPYQPLANVTTASAGSRTNSPSSSTSASVPRRPSHHPTESEDTGPCHRAFEDPNDAELSDSEPKTFSDLFIDSILDGTARKRKGKAKASKPRERGRKSLLDDLDDVVDQHQTSTKRRKTSQQTQSAQPSQPSSSVRGNNRIASFPELPPLDDPNMRQIREPRGAWDPWSINNGAFQNRDEENFDMNFTRGRNSQASGSKGFARVLPRRRTFVPPTSSQESGLASDDFLGDVDTIIDLT</sequence>
<dbReference type="InterPro" id="IPR037316">
    <property type="entry name" value="Yen1_H3TH"/>
</dbReference>
<feature type="compositionally biased region" description="Basic and acidic residues" evidence="3">
    <location>
        <begin position="806"/>
        <end position="816"/>
    </location>
</feature>
<feature type="compositionally biased region" description="Basic and acidic residues" evidence="3">
    <location>
        <begin position="743"/>
        <end position="753"/>
    </location>
</feature>
<keyword evidence="2" id="KW-0378">Hydrolase</keyword>
<feature type="domain" description="XPG N-terminal" evidence="5">
    <location>
        <begin position="1"/>
        <end position="113"/>
    </location>
</feature>
<dbReference type="Gene3D" id="3.40.50.1010">
    <property type="entry name" value="5'-nuclease"/>
    <property type="match status" value="2"/>
</dbReference>
<dbReference type="InterPro" id="IPR029060">
    <property type="entry name" value="PIN-like_dom_sf"/>
</dbReference>
<feature type="region of interest" description="Disordered" evidence="3">
    <location>
        <begin position="524"/>
        <end position="573"/>
    </location>
</feature>
<dbReference type="InterPro" id="IPR036279">
    <property type="entry name" value="5-3_exonuclease_C_sf"/>
</dbReference>
<feature type="compositionally biased region" description="Basic and acidic residues" evidence="3">
    <location>
        <begin position="689"/>
        <end position="704"/>
    </location>
</feature>
<dbReference type="SUPFAM" id="SSF88723">
    <property type="entry name" value="PIN domain-like"/>
    <property type="match status" value="1"/>
</dbReference>
<dbReference type="PANTHER" id="PTHR11081:SF75">
    <property type="entry name" value="ENDONUCLEASE, PUTATIVE (AFU_ORTHOLOGUE AFUA_3G13260)-RELATED"/>
    <property type="match status" value="1"/>
</dbReference>
<dbReference type="CDD" id="cd09906">
    <property type="entry name" value="H3TH_YEN1"/>
    <property type="match status" value="1"/>
</dbReference>
<feature type="compositionally biased region" description="Polar residues" evidence="3">
    <location>
        <begin position="649"/>
        <end position="664"/>
    </location>
</feature>
<keyword evidence="7" id="KW-1185">Reference proteome</keyword>
<feature type="compositionally biased region" description="Low complexity" evidence="3">
    <location>
        <begin position="665"/>
        <end position="684"/>
    </location>
</feature>
<dbReference type="InterPro" id="IPR006085">
    <property type="entry name" value="XPG_DNA_repair_N"/>
</dbReference>
<gene>
    <name evidence="6" type="ORF">GFSPODELE1_LOCUS704</name>
</gene>
<feature type="domain" description="XPG-I" evidence="4">
    <location>
        <begin position="114"/>
        <end position="200"/>
    </location>
</feature>
<evidence type="ECO:0000256" key="3">
    <source>
        <dbReference type="SAM" id="MobiDB-lite"/>
    </source>
</evidence>
<feature type="region of interest" description="Disordered" evidence="3">
    <location>
        <begin position="644"/>
        <end position="717"/>
    </location>
</feature>
<feature type="compositionally biased region" description="Low complexity" evidence="3">
    <location>
        <begin position="773"/>
        <end position="787"/>
    </location>
</feature>
<dbReference type="InterPro" id="IPR041177">
    <property type="entry name" value="GEN1_C"/>
</dbReference>
<accession>A0ABP1CI06</accession>
<dbReference type="EMBL" id="OZ037944">
    <property type="protein sequence ID" value="CAL1695341.1"/>
    <property type="molecule type" value="Genomic_DNA"/>
</dbReference>
<dbReference type="SMART" id="SM00484">
    <property type="entry name" value="XPGI"/>
    <property type="match status" value="1"/>
</dbReference>
<organism evidence="6 7">
    <name type="scientific">Somion occarium</name>
    <dbReference type="NCBI Taxonomy" id="3059160"/>
    <lineage>
        <taxon>Eukaryota</taxon>
        <taxon>Fungi</taxon>
        <taxon>Dikarya</taxon>
        <taxon>Basidiomycota</taxon>
        <taxon>Agaricomycotina</taxon>
        <taxon>Agaricomycetes</taxon>
        <taxon>Polyporales</taxon>
        <taxon>Cerrenaceae</taxon>
        <taxon>Somion</taxon>
    </lineage>
</organism>
<dbReference type="CDD" id="cd09870">
    <property type="entry name" value="PIN_YEN1"/>
    <property type="match status" value="1"/>
</dbReference>
<evidence type="ECO:0000259" key="4">
    <source>
        <dbReference type="SMART" id="SM00484"/>
    </source>
</evidence>
<protein>
    <recommendedName>
        <fullName evidence="8">XPG-I domain-containing protein</fullName>
    </recommendedName>
</protein>
<evidence type="ECO:0000313" key="6">
    <source>
        <dbReference type="EMBL" id="CAL1695341.1"/>
    </source>
</evidence>
<keyword evidence="1" id="KW-0540">Nuclease</keyword>
<proteinExistence type="predicted"/>
<feature type="compositionally biased region" description="Basic and acidic residues" evidence="3">
    <location>
        <begin position="524"/>
        <end position="533"/>
    </location>
</feature>